<dbReference type="PANTHER" id="PTHR12848:SF16">
    <property type="entry name" value="REGULATORY-ASSOCIATED PROTEIN OF MTOR"/>
    <property type="match status" value="1"/>
</dbReference>
<dbReference type="SMART" id="SM00320">
    <property type="entry name" value="WD40"/>
    <property type="match status" value="4"/>
</dbReference>
<dbReference type="InParanoid" id="A0A1X7VG98"/>
<reference evidence="7" key="2">
    <citation type="submission" date="2017-05" db="UniProtKB">
        <authorList>
            <consortium name="EnsemblMetazoa"/>
        </authorList>
    </citation>
    <scope>IDENTIFICATION</scope>
</reference>
<dbReference type="GO" id="GO:0030307">
    <property type="term" value="P:positive regulation of cell growth"/>
    <property type="evidence" value="ECO:0007669"/>
    <property type="project" value="TreeGrafter"/>
</dbReference>
<feature type="region of interest" description="Disordered" evidence="5">
    <location>
        <begin position="717"/>
        <end position="778"/>
    </location>
</feature>
<proteinExistence type="inferred from homology"/>
<dbReference type="InterPro" id="IPR016024">
    <property type="entry name" value="ARM-type_fold"/>
</dbReference>
<feature type="compositionally biased region" description="Low complexity" evidence="5">
    <location>
        <begin position="738"/>
        <end position="749"/>
    </location>
</feature>
<organism evidence="7">
    <name type="scientific">Amphimedon queenslandica</name>
    <name type="common">Sponge</name>
    <dbReference type="NCBI Taxonomy" id="400682"/>
    <lineage>
        <taxon>Eukaryota</taxon>
        <taxon>Metazoa</taxon>
        <taxon>Porifera</taxon>
        <taxon>Demospongiae</taxon>
        <taxon>Heteroscleromorpha</taxon>
        <taxon>Haplosclerida</taxon>
        <taxon>Niphatidae</taxon>
        <taxon>Amphimedon</taxon>
    </lineage>
</organism>
<feature type="region of interest" description="Disordered" evidence="5">
    <location>
        <begin position="834"/>
        <end position="911"/>
    </location>
</feature>
<evidence type="ECO:0000259" key="6">
    <source>
        <dbReference type="SMART" id="SM01302"/>
    </source>
</evidence>
<dbReference type="InterPro" id="IPR036322">
    <property type="entry name" value="WD40_repeat_dom_sf"/>
</dbReference>
<dbReference type="eggNOG" id="KOG1517">
    <property type="taxonomic scope" value="Eukaryota"/>
</dbReference>
<feature type="domain" description="Raptor N-terminal CASPase-like" evidence="6">
    <location>
        <begin position="52"/>
        <end position="205"/>
    </location>
</feature>
<evidence type="ECO:0000256" key="1">
    <source>
        <dbReference type="ARBA" id="ARBA00009257"/>
    </source>
</evidence>
<dbReference type="GO" id="GO:0038202">
    <property type="term" value="P:TORC1 signaling"/>
    <property type="evidence" value="ECO:0007669"/>
    <property type="project" value="TreeGrafter"/>
</dbReference>
<protein>
    <recommendedName>
        <fullName evidence="6">Raptor N-terminal CASPase-like domain-containing protein</fullName>
    </recommendedName>
</protein>
<feature type="compositionally biased region" description="Polar residues" evidence="5">
    <location>
        <begin position="859"/>
        <end position="877"/>
    </location>
</feature>
<dbReference type="Gene3D" id="2.130.10.10">
    <property type="entry name" value="YVTN repeat-like/Quinoprotein amine dehydrogenase"/>
    <property type="match status" value="2"/>
</dbReference>
<dbReference type="InterPro" id="IPR029347">
    <property type="entry name" value="Raptor_N"/>
</dbReference>
<dbReference type="PRINTS" id="PR01547">
    <property type="entry name" value="YEAST176DUF"/>
</dbReference>
<dbReference type="OMA" id="HNYDKAR"/>
<dbReference type="InterPro" id="IPR001680">
    <property type="entry name" value="WD40_rpt"/>
</dbReference>
<dbReference type="GO" id="GO:0031931">
    <property type="term" value="C:TORC1 complex"/>
    <property type="evidence" value="ECO:0007669"/>
    <property type="project" value="InterPro"/>
</dbReference>
<dbReference type="FunFam" id="1.25.10.10:FF:000276">
    <property type="entry name" value="Regulatory-associated protein of mTOR isoform 1"/>
    <property type="match status" value="1"/>
</dbReference>
<comment type="similarity">
    <text evidence="1">Belongs to the WD repeat RAPTOR family.</text>
</comment>
<keyword evidence="8" id="KW-1185">Reference proteome</keyword>
<dbReference type="Pfam" id="PF14538">
    <property type="entry name" value="Raptor_N"/>
    <property type="match status" value="1"/>
</dbReference>
<dbReference type="GO" id="GO:0030674">
    <property type="term" value="F:protein-macromolecule adaptor activity"/>
    <property type="evidence" value="ECO:0007669"/>
    <property type="project" value="TreeGrafter"/>
</dbReference>
<dbReference type="InterPro" id="IPR011989">
    <property type="entry name" value="ARM-like"/>
</dbReference>
<feature type="compositionally biased region" description="Basic and acidic residues" evidence="5">
    <location>
        <begin position="719"/>
        <end position="728"/>
    </location>
</feature>
<dbReference type="GO" id="GO:0010506">
    <property type="term" value="P:regulation of autophagy"/>
    <property type="evidence" value="ECO:0007669"/>
    <property type="project" value="TreeGrafter"/>
</dbReference>
<name>A0A1X7VG98_AMPQE</name>
<dbReference type="STRING" id="400682.A0A1X7VG98"/>
<reference evidence="8" key="1">
    <citation type="journal article" date="2010" name="Nature">
        <title>The Amphimedon queenslandica genome and the evolution of animal complexity.</title>
        <authorList>
            <person name="Srivastava M."/>
            <person name="Simakov O."/>
            <person name="Chapman J."/>
            <person name="Fahey B."/>
            <person name="Gauthier M.E."/>
            <person name="Mitros T."/>
            <person name="Richards G.S."/>
            <person name="Conaco C."/>
            <person name="Dacre M."/>
            <person name="Hellsten U."/>
            <person name="Larroux C."/>
            <person name="Putnam N.H."/>
            <person name="Stanke M."/>
            <person name="Adamska M."/>
            <person name="Darling A."/>
            <person name="Degnan S.M."/>
            <person name="Oakley T.H."/>
            <person name="Plachetzki D.C."/>
            <person name="Zhai Y."/>
            <person name="Adamski M."/>
            <person name="Calcino A."/>
            <person name="Cummins S.F."/>
            <person name="Goodstein D.M."/>
            <person name="Harris C."/>
            <person name="Jackson D.J."/>
            <person name="Leys S.P."/>
            <person name="Shu S."/>
            <person name="Woodcroft B.J."/>
            <person name="Vervoort M."/>
            <person name="Kosik K.S."/>
            <person name="Manning G."/>
            <person name="Degnan B.M."/>
            <person name="Rokhsar D.S."/>
        </authorList>
    </citation>
    <scope>NUCLEOTIDE SEQUENCE [LARGE SCALE GENOMIC DNA]</scope>
</reference>
<keyword evidence="2 4" id="KW-0853">WD repeat</keyword>
<evidence type="ECO:0000313" key="8">
    <source>
        <dbReference type="Proteomes" id="UP000007879"/>
    </source>
</evidence>
<dbReference type="InterPro" id="IPR015943">
    <property type="entry name" value="WD40/YVTN_repeat-like_dom_sf"/>
</dbReference>
<dbReference type="GO" id="GO:0005737">
    <property type="term" value="C:cytoplasm"/>
    <property type="evidence" value="ECO:0007669"/>
    <property type="project" value="TreeGrafter"/>
</dbReference>
<dbReference type="EnsemblMetazoa" id="XM_011412161.2">
    <property type="protein sequence ID" value="XP_011410463.2"/>
    <property type="gene ID" value="LOC100638632"/>
</dbReference>
<dbReference type="Gene3D" id="1.25.10.10">
    <property type="entry name" value="Leucine-rich Repeat Variant"/>
    <property type="match status" value="1"/>
</dbReference>
<feature type="repeat" description="WD" evidence="4">
    <location>
        <begin position="1171"/>
        <end position="1203"/>
    </location>
</feature>
<evidence type="ECO:0000256" key="5">
    <source>
        <dbReference type="SAM" id="MobiDB-lite"/>
    </source>
</evidence>
<dbReference type="SUPFAM" id="SSF48371">
    <property type="entry name" value="ARM repeat"/>
    <property type="match status" value="1"/>
</dbReference>
<dbReference type="InterPro" id="IPR004083">
    <property type="entry name" value="Raptor"/>
</dbReference>
<gene>
    <name evidence="7" type="primary">100638632</name>
</gene>
<evidence type="ECO:0000256" key="4">
    <source>
        <dbReference type="PROSITE-ProRule" id="PRU00221"/>
    </source>
</evidence>
<evidence type="ECO:0000256" key="2">
    <source>
        <dbReference type="ARBA" id="ARBA00022574"/>
    </source>
</evidence>
<dbReference type="Pfam" id="PF00400">
    <property type="entry name" value="WD40"/>
    <property type="match status" value="2"/>
</dbReference>
<dbReference type="EnsemblMetazoa" id="Aqu2.1.38517_001">
    <property type="protein sequence ID" value="Aqu2.1.38517_001"/>
    <property type="gene ID" value="Aqu2.1.38517"/>
</dbReference>
<sequence>MDHSTKDILPVDPEDASELDDWRLPLSYMKGRHLEDIAGLPPMKENWRIKERLKTWSVALALCLNIGVDPPDVVKTTPCARKECWIDPLSRGSQKAMELIANSLQKQYERWQPRARYKQLLDPTTDEVRKLCIALRKNAKNERVLFHYNGHGVPRPTVNGEIWVFNKSYTQYIPLSVYDLQVWMGKPSVYVLDCSYAAQIVDSFKLFIRERESEFFLEGSINLSTSNSSCLGLLDESILLAACGSKEILPMNPKLPADLFTACLTTPIKTALLWFCLQRVGKLVHGVTEEMIDNIPGKLNERKTPLGELNWIFTAITDTIAWNTLSQELFQKLFRQDLLVASLYRNYLLAERIMRSYNCTPESHPYLPPTYQHPLWQAWDLAVDHIMAQLPQLIDGTQEYEPSSFFPEQLNAFQVWLLSFPNLSQPPTQLPIILQFLLSQAHRLQALELLGRYLDMGPEAVHAALSVGIFPYVLKLLASKLRELQPILVFIWAKILSVDNCCQSDLVKDGGYKYFISVLADTTIQFEYRTMAAFILSSICNNYSKGQEVCLQGNVVAICLSQLEEPNAVLKQWLAICLGRLWQKYDAAKWCGVRDAAHEKLSLLLWDEVPEVRAAAVFALGTYIFTPSTDGSHTDHATSIDHSVAMLLLPLVSDGSPLVRMELITALHGLILQYEREFQIAALRSSDSEPSLVPSNLSTSLTPGGWINVFIDSASSSSETEKKSDHLSPMKRSPAAISNGSVNSESYSSGEDDESLPRPGPRTQSFAPPPPIARYHDNSSSSGLYAQLWRGVQSICGDPCPTVALKAGSIIQSVLDKIRQTSKARDIAISSLSTSTSAPLSVAPPPSSASVSHGKSHTIGRSSSKSRAVEPSSNSSLPAFLLTSRKDPQADDDNYPQLSPGGSGSSSSIGSSASVYEETKFYDWSCKYFANSLMKQPEDCDRFSESYLQREFRFLRNHTVREEGSQLIDSYDKAKFNDHIFVNKESKTPQELKFHPYIPQLVVLHKSSWSLWDIERGTHLCTHSNHTGTSKATAVEFINPHDVSFLLTGTDDGCIRVWRNYLEEDEGSPKLVTSWRALSDMQQSSRNVGMVMEWEQPTGLLYATGDVKYIRVWDTHKELKISDIPTGAESCVSSLALDHCDKSLMVAGCGDGTIRLYDRRHPSSSSLVQVLKEHSSWILKVHIQQPVNNIVSMGAQGDVRVWDPRFTRSTHNFNAMSGSNVCTIHHSVPLLACASNQAIKLYNIQNKESINSIRYHDGFMGQKIGPTKSITFHPYKLWMAAGGSDGLISIYSSERKK</sequence>
<dbReference type="GO" id="GO:0009267">
    <property type="term" value="P:cellular response to starvation"/>
    <property type="evidence" value="ECO:0007669"/>
    <property type="project" value="TreeGrafter"/>
</dbReference>
<dbReference type="PANTHER" id="PTHR12848">
    <property type="entry name" value="REGULATORY-ASSOCIATED PROTEIN OF MTOR"/>
    <property type="match status" value="1"/>
</dbReference>
<dbReference type="SMART" id="SM01302">
    <property type="entry name" value="Raptor_N"/>
    <property type="match status" value="1"/>
</dbReference>
<dbReference type="Proteomes" id="UP000007879">
    <property type="component" value="Unassembled WGS sequence"/>
</dbReference>
<evidence type="ECO:0000313" key="7">
    <source>
        <dbReference type="EnsemblMetazoa" id="Aqu2.1.38517_001"/>
    </source>
</evidence>
<dbReference type="SUPFAM" id="SSF50978">
    <property type="entry name" value="WD40 repeat-like"/>
    <property type="match status" value="1"/>
</dbReference>
<dbReference type="OrthoDB" id="10262360at2759"/>
<dbReference type="PROSITE" id="PS50082">
    <property type="entry name" value="WD_REPEATS_2"/>
    <property type="match status" value="1"/>
</dbReference>
<dbReference type="KEGG" id="aqu:100638632"/>
<keyword evidence="3" id="KW-0677">Repeat</keyword>
<evidence type="ECO:0000256" key="3">
    <source>
        <dbReference type="ARBA" id="ARBA00022737"/>
    </source>
</evidence>
<dbReference type="GO" id="GO:0071230">
    <property type="term" value="P:cellular response to amino acid stimulus"/>
    <property type="evidence" value="ECO:0007669"/>
    <property type="project" value="TreeGrafter"/>
</dbReference>
<accession>A0A1X7VG98</accession>